<dbReference type="AlphaFoldDB" id="A0A0F8X2E0"/>
<keyword evidence="1" id="KW-1133">Transmembrane helix</keyword>
<feature type="transmembrane region" description="Helical" evidence="1">
    <location>
        <begin position="141"/>
        <end position="159"/>
    </location>
</feature>
<reference evidence="3" key="1">
    <citation type="journal article" date="2015" name="Nature">
        <title>Complex archaea that bridge the gap between prokaryotes and eukaryotes.</title>
        <authorList>
            <person name="Spang A."/>
            <person name="Saw J.H."/>
            <person name="Jorgensen S.L."/>
            <person name="Zaremba-Niedzwiedzka K."/>
            <person name="Martijn J."/>
            <person name="Lind A.E."/>
            <person name="van Eijk R."/>
            <person name="Schleper C."/>
            <person name="Guy L."/>
            <person name="Ettema T.J."/>
        </authorList>
    </citation>
    <scope>NUCLEOTIDE SEQUENCE</scope>
</reference>
<sequence>GAALLSGFKHATGDIIVTIDSDGQHNPEDIPNLIKPIISDQADFVVGSRYLGSSNYKVPLHARVGENLINFFLRFLYRQNVNNNQSGFRAFSSQHSRIFNNIRDTKFGLCTETLFKVAHYKLRISEVPINVNIRKYGKSHVALFKIIISISYCILIYFVKRFKLNRFIPNRVLATMKNKIGLLINKFS</sequence>
<comment type="caution">
    <text evidence="3">The sequence shown here is derived from an EMBL/GenBank/DDBJ whole genome shotgun (WGS) entry which is preliminary data.</text>
</comment>
<accession>A0A0F8X2E0</accession>
<dbReference type="InterPro" id="IPR029044">
    <property type="entry name" value="Nucleotide-diphossugar_trans"/>
</dbReference>
<keyword evidence="1" id="KW-0472">Membrane</keyword>
<gene>
    <name evidence="3" type="ORF">LCGC14_2995890</name>
</gene>
<evidence type="ECO:0000256" key="1">
    <source>
        <dbReference type="SAM" id="Phobius"/>
    </source>
</evidence>
<feature type="domain" description="Glycosyltransferase 2-like" evidence="2">
    <location>
        <begin position="1"/>
        <end position="92"/>
    </location>
</feature>
<dbReference type="Gene3D" id="3.90.550.10">
    <property type="entry name" value="Spore Coat Polysaccharide Biosynthesis Protein SpsA, Chain A"/>
    <property type="match status" value="1"/>
</dbReference>
<feature type="non-terminal residue" evidence="3">
    <location>
        <position position="1"/>
    </location>
</feature>
<dbReference type="Pfam" id="PF00535">
    <property type="entry name" value="Glycos_transf_2"/>
    <property type="match status" value="1"/>
</dbReference>
<dbReference type="GO" id="GO:0006487">
    <property type="term" value="P:protein N-linked glycosylation"/>
    <property type="evidence" value="ECO:0007669"/>
    <property type="project" value="TreeGrafter"/>
</dbReference>
<dbReference type="PANTHER" id="PTHR10859:SF91">
    <property type="entry name" value="DOLICHYL-PHOSPHATE BETA-GLUCOSYLTRANSFERASE"/>
    <property type="match status" value="1"/>
</dbReference>
<dbReference type="CDD" id="cd04179">
    <property type="entry name" value="DPM_DPG-synthase_like"/>
    <property type="match status" value="1"/>
</dbReference>
<dbReference type="SUPFAM" id="SSF53448">
    <property type="entry name" value="Nucleotide-diphospho-sugar transferases"/>
    <property type="match status" value="1"/>
</dbReference>
<proteinExistence type="predicted"/>
<keyword evidence="1" id="KW-0812">Transmembrane</keyword>
<dbReference type="PANTHER" id="PTHR10859">
    <property type="entry name" value="GLYCOSYL TRANSFERASE"/>
    <property type="match status" value="1"/>
</dbReference>
<evidence type="ECO:0000313" key="3">
    <source>
        <dbReference type="EMBL" id="KKK63277.1"/>
    </source>
</evidence>
<protein>
    <recommendedName>
        <fullName evidence="2">Glycosyltransferase 2-like domain-containing protein</fullName>
    </recommendedName>
</protein>
<name>A0A0F8X2E0_9ZZZZ</name>
<dbReference type="InterPro" id="IPR001173">
    <property type="entry name" value="Glyco_trans_2-like"/>
</dbReference>
<evidence type="ECO:0000259" key="2">
    <source>
        <dbReference type="Pfam" id="PF00535"/>
    </source>
</evidence>
<dbReference type="EMBL" id="LAZR01061590">
    <property type="protein sequence ID" value="KKK63277.1"/>
    <property type="molecule type" value="Genomic_DNA"/>
</dbReference>
<organism evidence="3">
    <name type="scientific">marine sediment metagenome</name>
    <dbReference type="NCBI Taxonomy" id="412755"/>
    <lineage>
        <taxon>unclassified sequences</taxon>
        <taxon>metagenomes</taxon>
        <taxon>ecological metagenomes</taxon>
    </lineage>
</organism>